<dbReference type="CTD" id="23645"/>
<feature type="compositionally biased region" description="Basic and acidic residues" evidence="13">
    <location>
        <begin position="306"/>
        <end position="335"/>
    </location>
</feature>
<keyword evidence="10" id="KW-0922">Interferon antiviral system evasion</keyword>
<dbReference type="Pfam" id="PF10488">
    <property type="entry name" value="PP1c_bdg"/>
    <property type="match status" value="1"/>
</dbReference>
<evidence type="ECO:0000256" key="6">
    <source>
        <dbReference type="ARBA" id="ARBA00022581"/>
    </source>
</evidence>
<feature type="compositionally biased region" description="Acidic residues" evidence="13">
    <location>
        <begin position="154"/>
        <end position="188"/>
    </location>
</feature>
<name>A0A6P3W4I9_CLUHA</name>
<gene>
    <name evidence="16" type="primary">ppp1r15a</name>
</gene>
<organism evidence="15 16">
    <name type="scientific">Clupea harengus</name>
    <name type="common">Atlantic herring</name>
    <dbReference type="NCBI Taxonomy" id="7950"/>
    <lineage>
        <taxon>Eukaryota</taxon>
        <taxon>Metazoa</taxon>
        <taxon>Chordata</taxon>
        <taxon>Craniata</taxon>
        <taxon>Vertebrata</taxon>
        <taxon>Euteleostomi</taxon>
        <taxon>Actinopterygii</taxon>
        <taxon>Neopterygii</taxon>
        <taxon>Teleostei</taxon>
        <taxon>Clupei</taxon>
        <taxon>Clupeiformes</taxon>
        <taxon>Clupeoidei</taxon>
        <taxon>Clupeidae</taxon>
        <taxon>Clupea</taxon>
    </lineage>
</organism>
<reference evidence="16" key="1">
    <citation type="submission" date="2025-08" db="UniProtKB">
        <authorList>
            <consortium name="RefSeq"/>
        </authorList>
    </citation>
    <scope>IDENTIFICATION</scope>
</reference>
<dbReference type="InterPro" id="IPR019523">
    <property type="entry name" value="Prot_Pase1_reg-su15A/B_C"/>
</dbReference>
<dbReference type="Proteomes" id="UP000515152">
    <property type="component" value="Chromosome 18"/>
</dbReference>
<evidence type="ECO:0000256" key="7">
    <source>
        <dbReference type="ARBA" id="ARBA00022632"/>
    </source>
</evidence>
<evidence type="ECO:0000256" key="9">
    <source>
        <dbReference type="ARBA" id="ARBA00022921"/>
    </source>
</evidence>
<evidence type="ECO:0000256" key="3">
    <source>
        <dbReference type="ARBA" id="ARBA00010161"/>
    </source>
</evidence>
<comment type="similarity">
    <text evidence="3">Belongs to the PPP1R15 family.</text>
</comment>
<proteinExistence type="inferred from homology"/>
<feature type="compositionally biased region" description="Polar residues" evidence="13">
    <location>
        <begin position="290"/>
        <end position="305"/>
    </location>
</feature>
<feature type="compositionally biased region" description="Polar residues" evidence="13">
    <location>
        <begin position="268"/>
        <end position="283"/>
    </location>
</feature>
<dbReference type="GeneID" id="105904733"/>
<evidence type="ECO:0000256" key="11">
    <source>
        <dbReference type="ARBA" id="ARBA00023280"/>
    </source>
</evidence>
<dbReference type="GO" id="GO:0005783">
    <property type="term" value="C:endoplasmic reticulum"/>
    <property type="evidence" value="ECO:0007669"/>
    <property type="project" value="TreeGrafter"/>
</dbReference>
<evidence type="ECO:0000313" key="15">
    <source>
        <dbReference type="Proteomes" id="UP000515152"/>
    </source>
</evidence>
<dbReference type="PANTHER" id="PTHR16489:SF12">
    <property type="entry name" value="GH11727P"/>
    <property type="match status" value="1"/>
</dbReference>
<keyword evidence="9" id="KW-0426">Late protein</keyword>
<feature type="region of interest" description="Disordered" evidence="13">
    <location>
        <begin position="141"/>
        <end position="249"/>
    </location>
</feature>
<keyword evidence="11" id="KW-0899">Viral immunoevasion</keyword>
<feature type="region of interest" description="Disordered" evidence="13">
    <location>
        <begin position="107"/>
        <end position="126"/>
    </location>
</feature>
<keyword evidence="7" id="KW-1090">Inhibition of host innate immune response by virus</keyword>
<feature type="compositionally biased region" description="Basic and acidic residues" evidence="13">
    <location>
        <begin position="141"/>
        <end position="152"/>
    </location>
</feature>
<dbReference type="GO" id="GO:0000164">
    <property type="term" value="C:protein phosphatase type 1 complex"/>
    <property type="evidence" value="ECO:0007669"/>
    <property type="project" value="TreeGrafter"/>
</dbReference>
<dbReference type="GO" id="GO:0019888">
    <property type="term" value="F:protein phosphatase regulator activity"/>
    <property type="evidence" value="ECO:0007669"/>
    <property type="project" value="TreeGrafter"/>
</dbReference>
<dbReference type="GO" id="GO:0034976">
    <property type="term" value="P:response to endoplasmic reticulum stress"/>
    <property type="evidence" value="ECO:0007669"/>
    <property type="project" value="TreeGrafter"/>
</dbReference>
<protein>
    <recommendedName>
        <fullName evidence="5">Protein DP71L</fullName>
    </recommendedName>
    <alternativeName>
        <fullName evidence="12">MyD116 homolog</fullName>
    </alternativeName>
</protein>
<feature type="domain" description="Protein phosphatase 1 regulatory subunit 15A/B C-terminal" evidence="14">
    <location>
        <begin position="209"/>
        <end position="401"/>
    </location>
</feature>
<evidence type="ECO:0000259" key="14">
    <source>
        <dbReference type="Pfam" id="PF10488"/>
    </source>
</evidence>
<accession>A0A6P3W4I9</accession>
<evidence type="ECO:0000256" key="13">
    <source>
        <dbReference type="SAM" id="MobiDB-lite"/>
    </source>
</evidence>
<sequence length="407" mass="46330">MAPEAIHPHTLSQCDLARARLHLSTVKIPAHSEGLPVTAERPPDPRTMVSLRFPMFGDLRQYLWGAFQRVLHRFWVVKELLSGTKVFLFLCSGYRKTMKGDTEKSIVGQAGVGQPGEEVERGDKTSASMLETLGEVLKRRTMEVEQEERGAVAEDLEESADEEDDEYQVEEEESDWVEWESEDEDEDKDALHQQTLPTGPCAGISFSLNSKQASDDEEEAESDNDDDDEEDSDWSDGTDDDSVASAESVELWESFLHSSDPYNPLSFSSCTSPAKPSYNTHTSPAKPFYNTHTSPAKPSYNTHTSPAREERRPEDQVEERRVDKQHSTHEVQQNKKVRFSDEVTVRPLVAWAFASRAARDGSYWMQMVRDRDRFHKRVEEAGEVISPCLTHKHRFLVWERLQTHSAL</sequence>
<evidence type="ECO:0000313" key="16">
    <source>
        <dbReference type="RefSeq" id="XP_012688101.2"/>
    </source>
</evidence>
<dbReference type="OrthoDB" id="5976067at2759"/>
<evidence type="ECO:0000256" key="10">
    <source>
        <dbReference type="ARBA" id="ARBA00023258"/>
    </source>
</evidence>
<comment type="function">
    <text evidence="1">Interacts with the host phosphatase PP1 catalytic subunit (PPP1CB) and recruits it to dephosphorylate EIF2S1/eIF2alpha and therefore restores the host translation that has been shut-down by the host. Also inhibits the EIF2S1/eIF2alpha-ATF4-DDIT3/CHOP pathway.</text>
</comment>
<evidence type="ECO:0000256" key="1">
    <source>
        <dbReference type="ARBA" id="ARBA00003756"/>
    </source>
</evidence>
<feature type="region of interest" description="Disordered" evidence="13">
    <location>
        <begin position="268"/>
        <end position="335"/>
    </location>
</feature>
<keyword evidence="15" id="KW-1185">Reference proteome</keyword>
<dbReference type="InterPro" id="IPR051254">
    <property type="entry name" value="PPP1R15"/>
</dbReference>
<dbReference type="AlphaFoldDB" id="A0A6P3W4I9"/>
<evidence type="ECO:0000256" key="12">
    <source>
        <dbReference type="ARBA" id="ARBA00031298"/>
    </source>
</evidence>
<comment type="subunit">
    <text evidence="4">Interacts (via C-terminus) with host PPP1CB.</text>
</comment>
<dbReference type="PANTHER" id="PTHR16489">
    <property type="entry name" value="GH11727P"/>
    <property type="match status" value="1"/>
</dbReference>
<evidence type="ECO:0000256" key="5">
    <source>
        <dbReference type="ARBA" id="ARBA00019072"/>
    </source>
</evidence>
<evidence type="ECO:0000256" key="8">
    <source>
        <dbReference type="ARBA" id="ARBA00022830"/>
    </source>
</evidence>
<feature type="compositionally biased region" description="Acidic residues" evidence="13">
    <location>
        <begin position="215"/>
        <end position="242"/>
    </location>
</feature>
<comment type="similarity">
    <text evidence="2">Belongs to the asfivirus DP71L family.</text>
</comment>
<evidence type="ECO:0000256" key="2">
    <source>
        <dbReference type="ARBA" id="ARBA00007512"/>
    </source>
</evidence>
<evidence type="ECO:0000256" key="4">
    <source>
        <dbReference type="ARBA" id="ARBA00011204"/>
    </source>
</evidence>
<keyword evidence="6" id="KW-0945">Host-virus interaction</keyword>
<keyword evidence="8" id="KW-1114">Inhibition of host interferon signaling pathway by virus</keyword>
<dbReference type="RefSeq" id="XP_012688101.2">
    <property type="nucleotide sequence ID" value="XM_012832647.3"/>
</dbReference>
<dbReference type="GO" id="GO:0051246">
    <property type="term" value="P:regulation of protein metabolic process"/>
    <property type="evidence" value="ECO:0007669"/>
    <property type="project" value="UniProtKB-ARBA"/>
</dbReference>